<accession>A0ABQ7TFV7</accession>
<protein>
    <submittedName>
        <fullName evidence="1">Uncharacterized protein</fullName>
    </submittedName>
</protein>
<evidence type="ECO:0000313" key="2">
    <source>
        <dbReference type="Proteomes" id="UP000826234"/>
    </source>
</evidence>
<dbReference type="PANTHER" id="PTHR46406:SF1">
    <property type="entry name" value="NITRIC OXIDE-ASSOCIATED PROTEIN 1"/>
    <property type="match status" value="1"/>
</dbReference>
<comment type="caution">
    <text evidence="1">The sequence shown here is derived from an EMBL/GenBank/DDBJ whole genome shotgun (WGS) entry which is preliminary data.</text>
</comment>
<dbReference type="EMBL" id="JAIPUX010000439">
    <property type="protein sequence ID" value="KAH0628518.1"/>
    <property type="molecule type" value="Genomic_DNA"/>
</dbReference>
<dbReference type="InterPro" id="IPR052807">
    <property type="entry name" value="Mito_transl_resp_regulator"/>
</dbReference>
<organism evidence="1 2">
    <name type="scientific">Phrynosoma platyrhinos</name>
    <name type="common">Desert horned lizard</name>
    <dbReference type="NCBI Taxonomy" id="52577"/>
    <lineage>
        <taxon>Eukaryota</taxon>
        <taxon>Metazoa</taxon>
        <taxon>Chordata</taxon>
        <taxon>Craniata</taxon>
        <taxon>Vertebrata</taxon>
        <taxon>Euteleostomi</taxon>
        <taxon>Lepidosauria</taxon>
        <taxon>Squamata</taxon>
        <taxon>Bifurcata</taxon>
        <taxon>Unidentata</taxon>
        <taxon>Episquamata</taxon>
        <taxon>Toxicofera</taxon>
        <taxon>Iguania</taxon>
        <taxon>Phrynosomatidae</taxon>
        <taxon>Phrynosomatinae</taxon>
        <taxon>Phrynosoma</taxon>
    </lineage>
</organism>
<dbReference type="Proteomes" id="UP000826234">
    <property type="component" value="Unassembled WGS sequence"/>
</dbReference>
<gene>
    <name evidence="1" type="ORF">JD844_009819</name>
</gene>
<reference evidence="1 2" key="1">
    <citation type="journal article" date="2022" name="Gigascience">
        <title>A chromosome-level genome assembly and annotation of the desert horned lizard, Phrynosoma platyrhinos, provides insight into chromosomal rearrangements among reptiles.</title>
        <authorList>
            <person name="Koochekian N."/>
            <person name="Ascanio A."/>
            <person name="Farleigh K."/>
            <person name="Card D.C."/>
            <person name="Schield D.R."/>
            <person name="Castoe T.A."/>
            <person name="Jezkova T."/>
        </authorList>
    </citation>
    <scope>NUCLEOTIDE SEQUENCE [LARGE SCALE GENOMIC DNA]</scope>
    <source>
        <strain evidence="1">NK-2021</strain>
    </source>
</reference>
<evidence type="ECO:0000313" key="1">
    <source>
        <dbReference type="EMBL" id="KAH0628518.1"/>
    </source>
</evidence>
<name>A0ABQ7TFV7_PHRPL</name>
<dbReference type="PANTHER" id="PTHR46406">
    <property type="entry name" value="NITRIC OXIDE-ASSOCIATED PROTEIN 1"/>
    <property type="match status" value="1"/>
</dbReference>
<proteinExistence type="predicted"/>
<keyword evidence="2" id="KW-1185">Reference proteome</keyword>
<sequence length="261" mass="29026">MGGKKSSTRPSTQSDTLAESALNAKCQTVVHQPVDSQLHDNPFFYHYPDLVYDNEVQTYYMPDNPERLHQKINQRCYSPSPAQSTRPPALSTSKTITIQTQVLNLLNEKEVKLVLPTCAIVPRTFVLKPGMALFLAALGRIDYLQVPMGGEERMKDFPPLRSQDVMLEGIGEAEAMADIKLSSAGWVAVTAHSNNKIHLRCYTPKGTALTVRKPPLLPYIIDIKGPRVKGSPAYKTIRPPTLVKNLKANINQKKKSSKSKM</sequence>